<organism evidence="2 3">
    <name type="scientific">Vespula pensylvanica</name>
    <name type="common">Western yellow jacket</name>
    <name type="synonym">Wasp</name>
    <dbReference type="NCBI Taxonomy" id="30213"/>
    <lineage>
        <taxon>Eukaryota</taxon>
        <taxon>Metazoa</taxon>
        <taxon>Ecdysozoa</taxon>
        <taxon>Arthropoda</taxon>
        <taxon>Hexapoda</taxon>
        <taxon>Insecta</taxon>
        <taxon>Pterygota</taxon>
        <taxon>Neoptera</taxon>
        <taxon>Endopterygota</taxon>
        <taxon>Hymenoptera</taxon>
        <taxon>Apocrita</taxon>
        <taxon>Aculeata</taxon>
        <taxon>Vespoidea</taxon>
        <taxon>Vespidae</taxon>
        <taxon>Vespinae</taxon>
        <taxon>Vespula</taxon>
    </lineage>
</organism>
<proteinExistence type="predicted"/>
<dbReference type="Proteomes" id="UP000600918">
    <property type="component" value="Unassembled WGS sequence"/>
</dbReference>
<keyword evidence="3" id="KW-1185">Reference proteome</keyword>
<sequence length="221" mass="24285">MAKLELETQEESLSKLVAGDIDKSVLSVDSISINHYNDPECSRDKDPNTSAALASRCSPSFDCARASLLSSYADDGGSDRPPDNSMPPPPWSQDQRCDNNQRNKPTYDQQEYTLVGGAASLSRTTCPLNIHEPPPSSVDTAEWQAAVETNNRHKARAIPLDVSPTIITVQARRVYNAKRSSCLGMTTRDEEEDQEEKVEGSSENGASLRRIHAFDLSSKEE</sequence>
<evidence type="ECO:0000313" key="3">
    <source>
        <dbReference type="Proteomes" id="UP000600918"/>
    </source>
</evidence>
<name>A0A834NXD7_VESPE</name>
<evidence type="ECO:0000313" key="2">
    <source>
        <dbReference type="EMBL" id="KAF7420270.1"/>
    </source>
</evidence>
<feature type="region of interest" description="Disordered" evidence="1">
    <location>
        <begin position="72"/>
        <end position="108"/>
    </location>
</feature>
<accession>A0A834NXD7</accession>
<feature type="region of interest" description="Disordered" evidence="1">
    <location>
        <begin position="182"/>
        <end position="221"/>
    </location>
</feature>
<dbReference type="AlphaFoldDB" id="A0A834NXD7"/>
<evidence type="ECO:0000256" key="1">
    <source>
        <dbReference type="SAM" id="MobiDB-lite"/>
    </source>
</evidence>
<comment type="caution">
    <text evidence="2">The sequence shown here is derived from an EMBL/GenBank/DDBJ whole genome shotgun (WGS) entry which is preliminary data.</text>
</comment>
<reference evidence="2" key="1">
    <citation type="journal article" date="2020" name="G3 (Bethesda)">
        <title>High-Quality Assemblies for Three Invasive Social Wasps from the &lt;i&gt;Vespula&lt;/i&gt; Genus.</title>
        <authorList>
            <person name="Harrop T.W.R."/>
            <person name="Guhlin J."/>
            <person name="McLaughlin G.M."/>
            <person name="Permina E."/>
            <person name="Stockwell P."/>
            <person name="Gilligan J."/>
            <person name="Le Lec M.F."/>
            <person name="Gruber M.A.M."/>
            <person name="Quinn O."/>
            <person name="Lovegrove M."/>
            <person name="Duncan E.J."/>
            <person name="Remnant E.J."/>
            <person name="Van Eeckhoven J."/>
            <person name="Graham B."/>
            <person name="Knapp R.A."/>
            <person name="Langford K.W."/>
            <person name="Kronenberg Z."/>
            <person name="Press M.O."/>
            <person name="Eacker S.M."/>
            <person name="Wilson-Rankin E.E."/>
            <person name="Purcell J."/>
            <person name="Lester P.J."/>
            <person name="Dearden P.K."/>
        </authorList>
    </citation>
    <scope>NUCLEOTIDE SEQUENCE</scope>
    <source>
        <strain evidence="2">Volc-1</strain>
    </source>
</reference>
<protein>
    <submittedName>
        <fullName evidence="2">Uncharacterized protein</fullName>
    </submittedName>
</protein>
<dbReference type="EMBL" id="JACSDY010000009">
    <property type="protein sequence ID" value="KAF7420270.1"/>
    <property type="molecule type" value="Genomic_DNA"/>
</dbReference>
<gene>
    <name evidence="2" type="ORF">H0235_010567</name>
</gene>